<feature type="non-terminal residue" evidence="2">
    <location>
        <position position="1"/>
    </location>
</feature>
<dbReference type="AlphaFoldDB" id="A0AAD1RE15"/>
<reference evidence="2" key="1">
    <citation type="submission" date="2022-03" db="EMBL/GenBank/DDBJ databases">
        <authorList>
            <person name="Alioto T."/>
            <person name="Alioto T."/>
            <person name="Gomez Garrido J."/>
        </authorList>
    </citation>
    <scope>NUCLEOTIDE SEQUENCE</scope>
</reference>
<sequence length="66" mass="7463">TMGRRLPTSQRPNNSQHTEEEYSESDELTLTYDPMAPLTIGILRGMLHKATADIKSHVVVEINKQL</sequence>
<evidence type="ECO:0000313" key="2">
    <source>
        <dbReference type="EMBL" id="CAH2249640.1"/>
    </source>
</evidence>
<proteinExistence type="predicted"/>
<name>A0AAD1RE15_PELCU</name>
<keyword evidence="3" id="KW-1185">Reference proteome</keyword>
<feature type="compositionally biased region" description="Polar residues" evidence="1">
    <location>
        <begin position="7"/>
        <end position="16"/>
    </location>
</feature>
<feature type="region of interest" description="Disordered" evidence="1">
    <location>
        <begin position="1"/>
        <end position="28"/>
    </location>
</feature>
<gene>
    <name evidence="2" type="ORF">PECUL_23A015103</name>
</gene>
<accession>A0AAD1RE15</accession>
<dbReference type="EMBL" id="OW240913">
    <property type="protein sequence ID" value="CAH2249640.1"/>
    <property type="molecule type" value="Genomic_DNA"/>
</dbReference>
<evidence type="ECO:0000256" key="1">
    <source>
        <dbReference type="SAM" id="MobiDB-lite"/>
    </source>
</evidence>
<organism evidence="2 3">
    <name type="scientific">Pelobates cultripes</name>
    <name type="common">Western spadefoot toad</name>
    <dbReference type="NCBI Taxonomy" id="61616"/>
    <lineage>
        <taxon>Eukaryota</taxon>
        <taxon>Metazoa</taxon>
        <taxon>Chordata</taxon>
        <taxon>Craniata</taxon>
        <taxon>Vertebrata</taxon>
        <taxon>Euteleostomi</taxon>
        <taxon>Amphibia</taxon>
        <taxon>Batrachia</taxon>
        <taxon>Anura</taxon>
        <taxon>Pelobatoidea</taxon>
        <taxon>Pelobatidae</taxon>
        <taxon>Pelobates</taxon>
    </lineage>
</organism>
<feature type="non-terminal residue" evidence="2">
    <location>
        <position position="66"/>
    </location>
</feature>
<dbReference type="Proteomes" id="UP001295444">
    <property type="component" value="Chromosome 02"/>
</dbReference>
<protein>
    <submittedName>
        <fullName evidence="2">Uncharacterized protein</fullName>
    </submittedName>
</protein>
<evidence type="ECO:0000313" key="3">
    <source>
        <dbReference type="Proteomes" id="UP001295444"/>
    </source>
</evidence>